<keyword evidence="1" id="KW-0472">Membrane</keyword>
<protein>
    <submittedName>
        <fullName evidence="2">Uncharacterized protein</fullName>
    </submittedName>
</protein>
<reference evidence="2" key="1">
    <citation type="submission" date="2024-06" db="EMBL/GenBank/DDBJ databases">
        <title>Intestivirid acquisition increases across infancy in a wild primate population.</title>
        <authorList>
            <person name="Schneider-Creas I.A."/>
            <person name="Moya I.L."/>
            <person name="Chiou K.L."/>
            <person name="Baniel A."/>
            <person name="Azanaw Haile A."/>
            <person name="Kebede F."/>
            <person name="Abebe B."/>
            <person name="Snyder-Mackler N."/>
            <person name="Varsani A."/>
        </authorList>
    </citation>
    <scope>NUCLEOTIDE SEQUENCE</scope>
    <source>
        <strain evidence="2">Int_RNL_2018_0288_CRY</strain>
    </source>
</reference>
<evidence type="ECO:0000256" key="1">
    <source>
        <dbReference type="SAM" id="Phobius"/>
    </source>
</evidence>
<evidence type="ECO:0000313" key="2">
    <source>
        <dbReference type="EMBL" id="XCO00600.1"/>
    </source>
</evidence>
<organism evidence="2">
    <name type="scientific">Geladintestivirus 2</name>
    <dbReference type="NCBI Taxonomy" id="3233134"/>
    <lineage>
        <taxon>Viruses</taxon>
        <taxon>Duplodnaviria</taxon>
        <taxon>Heunggongvirae</taxon>
        <taxon>Uroviricota</taxon>
        <taxon>Caudoviricetes</taxon>
        <taxon>Crassvirales</taxon>
    </lineage>
</organism>
<keyword evidence="1" id="KW-0812">Transmembrane</keyword>
<dbReference type="EMBL" id="PP965500">
    <property type="protein sequence ID" value="XCO00600.1"/>
    <property type="molecule type" value="Genomic_DNA"/>
</dbReference>
<proteinExistence type="predicted"/>
<sequence>MKLKNLIYKVLPYFIGILCSDICCYYCRM</sequence>
<keyword evidence="1" id="KW-1133">Transmembrane helix</keyword>
<feature type="transmembrane region" description="Helical" evidence="1">
    <location>
        <begin position="6"/>
        <end position="27"/>
    </location>
</feature>
<accession>A0AAU8MKI3</accession>
<name>A0AAU8MKI3_9CAUD</name>